<protein>
    <recommendedName>
        <fullName evidence="15">E3 ubiquitin protein ligase</fullName>
        <ecNumber evidence="15">2.3.2.27</ecNumber>
    </recommendedName>
</protein>
<dbReference type="InterPro" id="IPR058643">
    <property type="entry name" value="BRE1-like_CC"/>
</dbReference>
<feature type="region of interest" description="Disordered" evidence="17">
    <location>
        <begin position="237"/>
        <end position="260"/>
    </location>
</feature>
<evidence type="ECO:0000256" key="1">
    <source>
        <dbReference type="ARBA" id="ARBA00000900"/>
    </source>
</evidence>
<keyword evidence="12 15" id="KW-0539">Nucleus</keyword>
<dbReference type="GO" id="GO:0008270">
    <property type="term" value="F:zinc ion binding"/>
    <property type="evidence" value="ECO:0007669"/>
    <property type="project" value="UniProtKB-KW"/>
</dbReference>
<dbReference type="InterPro" id="IPR013083">
    <property type="entry name" value="Znf_RING/FYVE/PHD"/>
</dbReference>
<reference evidence="19" key="1">
    <citation type="submission" date="2022-07" db="EMBL/GenBank/DDBJ databases">
        <title>Draft genome sequence of Zalerion maritima ATCC 34329, a (micro)plastics degrading marine fungus.</title>
        <authorList>
            <person name="Paco A."/>
            <person name="Goncalves M.F.M."/>
            <person name="Rocha-Santos T.A.P."/>
            <person name="Alves A."/>
        </authorList>
    </citation>
    <scope>NUCLEOTIDE SEQUENCE</scope>
    <source>
        <strain evidence="19">ATCC 34329</strain>
    </source>
</reference>
<keyword evidence="6 15" id="KW-0479">Metal-binding</keyword>
<evidence type="ECO:0000256" key="5">
    <source>
        <dbReference type="ARBA" id="ARBA00022679"/>
    </source>
</evidence>
<comment type="function">
    <text evidence="13">E3 ubiquitin-protein ligase that mediates monoubiquitination of histone H2B to form H2BK123ub1. H2BK123ub1 gives a specific tag for epigenetic transcriptional activation and is also a prerequisite for H3K4me and H3K79me formation.</text>
</comment>
<evidence type="ECO:0000256" key="16">
    <source>
        <dbReference type="SAM" id="Coils"/>
    </source>
</evidence>
<keyword evidence="5 15" id="KW-0808">Transferase</keyword>
<evidence type="ECO:0000313" key="20">
    <source>
        <dbReference type="Proteomes" id="UP001201980"/>
    </source>
</evidence>
<feature type="coiled-coil region" evidence="16">
    <location>
        <begin position="196"/>
        <end position="230"/>
    </location>
</feature>
<comment type="similarity">
    <text evidence="4 15">Belongs to the BRE1 family.</text>
</comment>
<dbReference type="GO" id="GO:0006325">
    <property type="term" value="P:chromatin organization"/>
    <property type="evidence" value="ECO:0007669"/>
    <property type="project" value="UniProtKB-KW"/>
</dbReference>
<evidence type="ECO:0000256" key="7">
    <source>
        <dbReference type="ARBA" id="ARBA00022771"/>
    </source>
</evidence>
<dbReference type="InterPro" id="IPR018957">
    <property type="entry name" value="Znf_C3HC4_RING-type"/>
</dbReference>
<evidence type="ECO:0000313" key="19">
    <source>
        <dbReference type="EMBL" id="KAJ2899889.1"/>
    </source>
</evidence>
<comment type="caution">
    <text evidence="19">The sequence shown here is derived from an EMBL/GenBank/DDBJ whole genome shotgun (WGS) entry which is preliminary data.</text>
</comment>
<feature type="compositionally biased region" description="Basic and acidic residues" evidence="17">
    <location>
        <begin position="44"/>
        <end position="54"/>
    </location>
</feature>
<evidence type="ECO:0000256" key="9">
    <source>
        <dbReference type="ARBA" id="ARBA00022833"/>
    </source>
</evidence>
<dbReference type="GO" id="GO:0016567">
    <property type="term" value="P:protein ubiquitination"/>
    <property type="evidence" value="ECO:0007669"/>
    <property type="project" value="UniProtKB-UniRule"/>
</dbReference>
<dbReference type="Proteomes" id="UP001201980">
    <property type="component" value="Unassembled WGS sequence"/>
</dbReference>
<keyword evidence="7 14" id="KW-0863">Zinc-finger</keyword>
<dbReference type="Pfam" id="PF26095">
    <property type="entry name" value="CC_Bre1"/>
    <property type="match status" value="1"/>
</dbReference>
<evidence type="ECO:0000256" key="8">
    <source>
        <dbReference type="ARBA" id="ARBA00022786"/>
    </source>
</evidence>
<comment type="pathway">
    <text evidence="3 15">Protein modification; protein ubiquitination.</text>
</comment>
<dbReference type="Pfam" id="PF08647">
    <property type="entry name" value="BRE1"/>
    <property type="match status" value="1"/>
</dbReference>
<gene>
    <name evidence="19" type="ORF">MKZ38_002756</name>
</gene>
<dbReference type="AlphaFoldDB" id="A0AAD5WS69"/>
<comment type="catalytic activity">
    <reaction evidence="1 15">
        <text>S-ubiquitinyl-[E2 ubiquitin-conjugating enzyme]-L-cysteine + [acceptor protein]-L-lysine = [E2 ubiquitin-conjugating enzyme]-L-cysteine + N(6)-ubiquitinyl-[acceptor protein]-L-lysine.</text>
        <dbReference type="EC" id="2.3.2.27"/>
    </reaction>
</comment>
<dbReference type="GO" id="GO:0061630">
    <property type="term" value="F:ubiquitin protein ligase activity"/>
    <property type="evidence" value="ECO:0007669"/>
    <property type="project" value="UniProtKB-EC"/>
</dbReference>
<evidence type="ECO:0000256" key="12">
    <source>
        <dbReference type="ARBA" id="ARBA00023242"/>
    </source>
</evidence>
<dbReference type="InterPro" id="IPR013956">
    <property type="entry name" value="E3_ubiquit_lig_Bre1"/>
</dbReference>
<keyword evidence="20" id="KW-1185">Reference proteome</keyword>
<feature type="coiled-coil region" evidence="16">
    <location>
        <begin position="62"/>
        <end position="96"/>
    </location>
</feature>
<evidence type="ECO:0000259" key="18">
    <source>
        <dbReference type="PROSITE" id="PS50089"/>
    </source>
</evidence>
<keyword evidence="10 15" id="KW-0156">Chromatin regulator</keyword>
<evidence type="ECO:0000256" key="17">
    <source>
        <dbReference type="SAM" id="MobiDB-lite"/>
    </source>
</evidence>
<evidence type="ECO:0000256" key="6">
    <source>
        <dbReference type="ARBA" id="ARBA00022723"/>
    </source>
</evidence>
<dbReference type="GO" id="GO:0033503">
    <property type="term" value="C:HULC complex"/>
    <property type="evidence" value="ECO:0007669"/>
    <property type="project" value="TreeGrafter"/>
</dbReference>
<dbReference type="Gene3D" id="3.30.40.10">
    <property type="entry name" value="Zinc/RING finger domain, C3HC4 (zinc finger)"/>
    <property type="match status" value="1"/>
</dbReference>
<sequence length="719" mass="82743">MPVAKFALPGPSTMVKMEDRKRPVSGSDDLAPPSKRQAINGGGKSREDNESKEEAWVEEFQKDAIYRQMQEYKREKAALETRLGDLEQNAADHDDHLRMIDAWWLQLVQEVSQLAGEKIPFQPDLEASQFLSALEFKDFQAFKDHLAQKSTAIKSTLDGLFSRLASCRGTVTSDKSELEAKVNSLLATQKEFMVKLDKFQTEKENLTQDLNNATLRYYKAERKLDRAKSAQVQRLEQQALAQSTGRPAPANGVETAEQSATDEETLLAYNEAKAACEKQKEQIEKIEAQNKSLQEDLTALQTRLASLSDEDYSRTEVFKQFKSQNDDLIKRINNLEATNKQSRDEAEKLKGERTAFQRQLETEAQTLTNEYEDQIRARDTDISRIRSARDDMYAEIQMRKQRDEQERIALDQLKELVDSKQDRITALEAQLETIRPSGESPTPDSTSDFASMSLEQLQEKYRKMDNDLRMANNELRPMEEAYKKTWALAHKKVLDFSAMEEKVASAREDKMKSDHRYFAARKDMDTRSQELKALRIQNSKSSDIIAQLKEVESSNKVLTQNLEKQLYDLRQSNTTTIAENKKMERLSTEAQKRADVLKSQVAELSTLLKVKDSAYSEEKQRVSSLEVELEKARTRLEQIQKDRDSWKTKCLSNSSEEEQMLRQFALCTICRATFKDTFLRTCGHLFCKKCVDDRIMNRMRKCPTCSKPFDKLDVMTAHF</sequence>
<feature type="domain" description="RING-type" evidence="18">
    <location>
        <begin position="667"/>
        <end position="706"/>
    </location>
</feature>
<dbReference type="EMBL" id="JAKWBI020000186">
    <property type="protein sequence ID" value="KAJ2899889.1"/>
    <property type="molecule type" value="Genomic_DNA"/>
</dbReference>
<evidence type="ECO:0000256" key="13">
    <source>
        <dbReference type="ARBA" id="ARBA00059679"/>
    </source>
</evidence>
<dbReference type="PANTHER" id="PTHR23163:SF0">
    <property type="entry name" value="E3 UBIQUITIN-PROTEIN LIGASE BRE1"/>
    <property type="match status" value="1"/>
</dbReference>
<dbReference type="InterPro" id="IPR001841">
    <property type="entry name" value="Znf_RING"/>
</dbReference>
<dbReference type="SUPFAM" id="SSF57850">
    <property type="entry name" value="RING/U-box"/>
    <property type="match status" value="1"/>
</dbReference>
<dbReference type="GO" id="GO:0005634">
    <property type="term" value="C:nucleus"/>
    <property type="evidence" value="ECO:0007669"/>
    <property type="project" value="UniProtKB-SubCell"/>
</dbReference>
<comment type="subcellular location">
    <subcellularLocation>
        <location evidence="2 15">Nucleus</location>
    </subcellularLocation>
</comment>
<evidence type="ECO:0000256" key="2">
    <source>
        <dbReference type="ARBA" id="ARBA00004123"/>
    </source>
</evidence>
<evidence type="ECO:0000256" key="10">
    <source>
        <dbReference type="ARBA" id="ARBA00022853"/>
    </source>
</evidence>
<keyword evidence="8 15" id="KW-0833">Ubl conjugation pathway</keyword>
<feature type="region of interest" description="Disordered" evidence="17">
    <location>
        <begin position="1"/>
        <end position="54"/>
    </location>
</feature>
<dbReference type="PANTHER" id="PTHR23163">
    <property type="entry name" value="RING FINGER PROTEIN-RELATED"/>
    <property type="match status" value="1"/>
</dbReference>
<dbReference type="PROSITE" id="PS50089">
    <property type="entry name" value="ZF_RING_2"/>
    <property type="match status" value="1"/>
</dbReference>
<proteinExistence type="inferred from homology"/>
<dbReference type="Pfam" id="PF00097">
    <property type="entry name" value="zf-C3HC4"/>
    <property type="match status" value="1"/>
</dbReference>
<evidence type="ECO:0000256" key="15">
    <source>
        <dbReference type="RuleBase" id="RU365038"/>
    </source>
</evidence>
<dbReference type="EC" id="2.3.2.27" evidence="15"/>
<dbReference type="InterPro" id="IPR017907">
    <property type="entry name" value="Znf_RING_CS"/>
</dbReference>
<name>A0AAD5WS69_9PEZI</name>
<keyword evidence="9 15" id="KW-0862">Zinc</keyword>
<organism evidence="19 20">
    <name type="scientific">Zalerion maritima</name>
    <dbReference type="NCBI Taxonomy" id="339359"/>
    <lineage>
        <taxon>Eukaryota</taxon>
        <taxon>Fungi</taxon>
        <taxon>Dikarya</taxon>
        <taxon>Ascomycota</taxon>
        <taxon>Pezizomycotina</taxon>
        <taxon>Sordariomycetes</taxon>
        <taxon>Lulworthiomycetidae</taxon>
        <taxon>Lulworthiales</taxon>
        <taxon>Lulworthiaceae</taxon>
        <taxon>Zalerion</taxon>
    </lineage>
</organism>
<evidence type="ECO:0000256" key="14">
    <source>
        <dbReference type="PROSITE-ProRule" id="PRU00175"/>
    </source>
</evidence>
<accession>A0AAD5WS69</accession>
<dbReference type="SMART" id="SM00184">
    <property type="entry name" value="RING"/>
    <property type="match status" value="1"/>
</dbReference>
<dbReference type="PROSITE" id="PS00518">
    <property type="entry name" value="ZF_RING_1"/>
    <property type="match status" value="1"/>
</dbReference>
<feature type="coiled-coil region" evidence="16">
    <location>
        <begin position="269"/>
        <end position="377"/>
    </location>
</feature>
<evidence type="ECO:0000256" key="4">
    <source>
        <dbReference type="ARBA" id="ARBA00005555"/>
    </source>
</evidence>
<keyword evidence="11 15" id="KW-0175">Coiled coil</keyword>
<feature type="coiled-coil region" evidence="16">
    <location>
        <begin position="580"/>
        <end position="649"/>
    </location>
</feature>
<evidence type="ECO:0000256" key="11">
    <source>
        <dbReference type="ARBA" id="ARBA00023054"/>
    </source>
</evidence>
<evidence type="ECO:0000256" key="3">
    <source>
        <dbReference type="ARBA" id="ARBA00004906"/>
    </source>
</evidence>
<dbReference type="CDD" id="cd16499">
    <property type="entry name" value="RING-HC_Bre1-like"/>
    <property type="match status" value="1"/>
</dbReference>